<keyword evidence="3" id="KW-0378">Hydrolase</keyword>
<dbReference type="InterPro" id="IPR029058">
    <property type="entry name" value="AB_hydrolase_fold"/>
</dbReference>
<dbReference type="PANTHER" id="PTHR43433">
    <property type="entry name" value="HYDROLASE, ALPHA/BETA FOLD FAMILY PROTEIN"/>
    <property type="match status" value="1"/>
</dbReference>
<dbReference type="RefSeq" id="WP_111340486.1">
    <property type="nucleotide sequence ID" value="NZ_QLII01000001.1"/>
</dbReference>
<name>A0A327NLY1_9BACT</name>
<protein>
    <submittedName>
        <fullName evidence="3">Alpha/beta hydrolase</fullName>
    </submittedName>
</protein>
<dbReference type="PANTHER" id="PTHR43433:SF4">
    <property type="entry name" value="NON-HEME CHLOROPEROXIDASE-RELATED"/>
    <property type="match status" value="1"/>
</dbReference>
<comment type="caution">
    <text evidence="3">The sequence shown here is derived from an EMBL/GenBank/DDBJ whole genome shotgun (WGS) entry which is preliminary data.</text>
</comment>
<dbReference type="AlphaFoldDB" id="A0A327NLY1"/>
<organism evidence="3 4">
    <name type="scientific">Spirosoma telluris</name>
    <dbReference type="NCBI Taxonomy" id="2183553"/>
    <lineage>
        <taxon>Bacteria</taxon>
        <taxon>Pseudomonadati</taxon>
        <taxon>Bacteroidota</taxon>
        <taxon>Cytophagia</taxon>
        <taxon>Cytophagales</taxon>
        <taxon>Cytophagaceae</taxon>
        <taxon>Spirosoma</taxon>
    </lineage>
</organism>
<evidence type="ECO:0000256" key="1">
    <source>
        <dbReference type="SAM" id="SignalP"/>
    </source>
</evidence>
<proteinExistence type="predicted"/>
<dbReference type="GO" id="GO:0016787">
    <property type="term" value="F:hydrolase activity"/>
    <property type="evidence" value="ECO:0007669"/>
    <property type="project" value="UniProtKB-KW"/>
</dbReference>
<dbReference type="OrthoDB" id="2247630at2"/>
<dbReference type="InterPro" id="IPR050471">
    <property type="entry name" value="AB_hydrolase"/>
</dbReference>
<feature type="signal peptide" evidence="1">
    <location>
        <begin position="1"/>
        <end position="21"/>
    </location>
</feature>
<dbReference type="EMBL" id="QLII01000001">
    <property type="protein sequence ID" value="RAI73608.1"/>
    <property type="molecule type" value="Genomic_DNA"/>
</dbReference>
<dbReference type="SUPFAM" id="SSF53474">
    <property type="entry name" value="alpha/beta-Hydrolases"/>
    <property type="match status" value="1"/>
</dbReference>
<reference evidence="3 4" key="1">
    <citation type="submission" date="2018-06" db="EMBL/GenBank/DDBJ databases">
        <title>Spirosoma sp. HMF3257 Genome sequencing and assembly.</title>
        <authorList>
            <person name="Kang H."/>
            <person name="Cha I."/>
            <person name="Kim H."/>
            <person name="Kang J."/>
            <person name="Joh K."/>
        </authorList>
    </citation>
    <scope>NUCLEOTIDE SEQUENCE [LARGE SCALE GENOMIC DNA]</scope>
    <source>
        <strain evidence="3 4">HMF3257</strain>
    </source>
</reference>
<keyword evidence="1" id="KW-0732">Signal</keyword>
<dbReference type="Gene3D" id="3.40.50.1820">
    <property type="entry name" value="alpha/beta hydrolase"/>
    <property type="match status" value="1"/>
</dbReference>
<feature type="domain" description="AB hydrolase-1" evidence="2">
    <location>
        <begin position="54"/>
        <end position="156"/>
    </location>
</feature>
<dbReference type="InterPro" id="IPR000073">
    <property type="entry name" value="AB_hydrolase_1"/>
</dbReference>
<evidence type="ECO:0000313" key="3">
    <source>
        <dbReference type="EMBL" id="RAI73608.1"/>
    </source>
</evidence>
<evidence type="ECO:0000313" key="4">
    <source>
        <dbReference type="Proteomes" id="UP000249016"/>
    </source>
</evidence>
<sequence>MKNRPTAFAFLLLVIVHLANAQTAVPYGNNPQAGRQYNVGDAKIYYEVYGKGKPVVLLHGGLFGYIDEYEFLIPKLAQTHQVIAIGTRGHGKSEIGTKPFTYQQLANDAYAVIRSITKDSVLVIGFSDGGITGYNLTALHPELVRKLVAIGSPRRPADRVLSNEEEGKMTADRLEKMAPDFVKSRKAIMPEPNRWGEFLDKLNPLWNQPTFISDEALHQVNCPVLVMAGDKDPYFKTEKVIETVRLLQHGTLSIIPGCSHVVLYCNFPAIWEAIVPFIK</sequence>
<evidence type="ECO:0000259" key="2">
    <source>
        <dbReference type="Pfam" id="PF00561"/>
    </source>
</evidence>
<keyword evidence="4" id="KW-1185">Reference proteome</keyword>
<gene>
    <name evidence="3" type="ORF">HMF3257_02715</name>
</gene>
<dbReference type="Pfam" id="PF00561">
    <property type="entry name" value="Abhydrolase_1"/>
    <property type="match status" value="1"/>
</dbReference>
<accession>A0A327NLY1</accession>
<feature type="chain" id="PRO_5016264750" evidence="1">
    <location>
        <begin position="22"/>
        <end position="279"/>
    </location>
</feature>
<dbReference type="Proteomes" id="UP000249016">
    <property type="component" value="Unassembled WGS sequence"/>
</dbReference>